<feature type="transmembrane region" description="Helical" evidence="1">
    <location>
        <begin position="150"/>
        <end position="170"/>
    </location>
</feature>
<dbReference type="RefSeq" id="WP_002691604.1">
    <property type="nucleotide sequence ID" value="NZ_CM001797.1"/>
</dbReference>
<dbReference type="HOGENOM" id="CLU_1194453_0_0_12"/>
<evidence type="ECO:0000313" key="2">
    <source>
        <dbReference type="EMBL" id="EMB23900.1"/>
    </source>
</evidence>
<name>A0A0F6MSF0_TREDN</name>
<dbReference type="Proteomes" id="UP000011701">
    <property type="component" value="Chromosome"/>
</dbReference>
<keyword evidence="1" id="KW-1133">Transmembrane helix</keyword>
<comment type="caution">
    <text evidence="2">The sequence shown here is derived from an EMBL/GenBank/DDBJ whole genome shotgun (WGS) entry which is preliminary data.</text>
</comment>
<dbReference type="PATRIC" id="fig|999434.4.peg.1079"/>
<evidence type="ECO:0000256" key="1">
    <source>
        <dbReference type="SAM" id="Phobius"/>
    </source>
</evidence>
<feature type="transmembrane region" description="Helical" evidence="1">
    <location>
        <begin position="12"/>
        <end position="39"/>
    </location>
</feature>
<reference evidence="2" key="1">
    <citation type="submission" date="2012-01" db="EMBL/GenBank/DDBJ databases">
        <title>The Genome Sequence of Treponema denticola OTK.</title>
        <authorList>
            <consortium name="The Broad Institute Genome Sequencing Platform"/>
            <person name="Earl A."/>
            <person name="Ward D."/>
            <person name="Feldgarden M."/>
            <person name="Gevers D."/>
            <person name="Blanton J.M."/>
            <person name="Fenno C.J."/>
            <person name="Baranova O.V."/>
            <person name="Mathney J."/>
            <person name="Dewhirst F.E."/>
            <person name="Izard J."/>
            <person name="Young S.K."/>
            <person name="Zeng Q."/>
            <person name="Gargeya S."/>
            <person name="Fitzgerald M."/>
            <person name="Haas B."/>
            <person name="Abouelleil A."/>
            <person name="Alvarado L."/>
            <person name="Arachchi H.M."/>
            <person name="Berlin A."/>
            <person name="Chapman S.B."/>
            <person name="Gearin G."/>
            <person name="Goldberg J."/>
            <person name="Griggs A."/>
            <person name="Gujja S."/>
            <person name="Hansen M."/>
            <person name="Heiman D."/>
            <person name="Howarth C."/>
            <person name="Larimer J."/>
            <person name="Lui A."/>
            <person name="MacDonald P.J.P."/>
            <person name="McCowen C."/>
            <person name="Montmayeur A."/>
            <person name="Murphy C."/>
            <person name="Neiman D."/>
            <person name="Pearson M."/>
            <person name="Priest M."/>
            <person name="Roberts A."/>
            <person name="Saif S."/>
            <person name="Shea T."/>
            <person name="Sisk P."/>
            <person name="Stolte C."/>
            <person name="Sykes S."/>
            <person name="Wortman J."/>
            <person name="Nusbaum C."/>
            <person name="Birren B."/>
        </authorList>
    </citation>
    <scope>NUCLEOTIDE SEQUENCE [LARGE SCALE GENOMIC DNA]</scope>
    <source>
        <strain evidence="2">OTK</strain>
    </source>
</reference>
<protein>
    <submittedName>
        <fullName evidence="2">Uncharacterized protein</fullName>
    </submittedName>
</protein>
<feature type="transmembrane region" description="Helical" evidence="1">
    <location>
        <begin position="121"/>
        <end position="143"/>
    </location>
</feature>
<keyword evidence="1" id="KW-0812">Transmembrane</keyword>
<gene>
    <name evidence="2" type="ORF">HMPREF9723_01038</name>
</gene>
<dbReference type="EMBL" id="AGDY01000004">
    <property type="protein sequence ID" value="EMB23900.1"/>
    <property type="molecule type" value="Genomic_DNA"/>
</dbReference>
<keyword evidence="1" id="KW-0472">Membrane</keyword>
<feature type="transmembrane region" description="Helical" evidence="1">
    <location>
        <begin position="190"/>
        <end position="210"/>
    </location>
</feature>
<accession>A0A0F6MSF0</accession>
<proteinExistence type="predicted"/>
<feature type="transmembrane region" description="Helical" evidence="1">
    <location>
        <begin position="87"/>
        <end position="115"/>
    </location>
</feature>
<dbReference type="AlphaFoldDB" id="A0A0F6MSF0"/>
<organism evidence="2">
    <name type="scientific">Treponema denticola OTK</name>
    <dbReference type="NCBI Taxonomy" id="999434"/>
    <lineage>
        <taxon>Bacteria</taxon>
        <taxon>Pseudomonadati</taxon>
        <taxon>Spirochaetota</taxon>
        <taxon>Spirochaetia</taxon>
        <taxon>Spirochaetales</taxon>
        <taxon>Treponemataceae</taxon>
        <taxon>Treponema</taxon>
    </lineage>
</organism>
<feature type="transmembrane region" description="Helical" evidence="1">
    <location>
        <begin position="45"/>
        <end position="66"/>
    </location>
</feature>
<sequence length="232" mass="26828">MKKIRAIIFNSMHSINFVLGGIFCLIGFIEMIIGMLIPIPLAMKILFFQGLIFFCYGLITNQFSLYDQTLVFILTPVRGKEFFKAKLIYSIFTSFFALMFLGLILFLINIFIPIWDLKFMIFIGLFLFPFIIAFSMILSALSLKGGLIRFIIIMIIAYGLLPTISIMMISSLNGNIEIVKSFFETVQPPLFLLAVYIISLLIILVSYFISIRNFNKFRFKSFMIMNQRNRRG</sequence>